<gene>
    <name evidence="3" type="primary">gstB</name>
    <name evidence="3" type="ORF">Pla163_00690</name>
</gene>
<dbReference type="SUPFAM" id="SSF47616">
    <property type="entry name" value="GST C-terminal domain-like"/>
    <property type="match status" value="1"/>
</dbReference>
<dbReference type="InterPro" id="IPR010987">
    <property type="entry name" value="Glutathione-S-Trfase_C-like"/>
</dbReference>
<dbReference type="AlphaFoldDB" id="A0A518CUU9"/>
<dbReference type="RefSeq" id="WP_145181839.1">
    <property type="nucleotide sequence ID" value="NZ_CP036290.1"/>
</dbReference>
<dbReference type="Gene3D" id="3.40.30.10">
    <property type="entry name" value="Glutaredoxin"/>
    <property type="match status" value="1"/>
</dbReference>
<dbReference type="PROSITE" id="PS50404">
    <property type="entry name" value="GST_NTER"/>
    <property type="match status" value="1"/>
</dbReference>
<dbReference type="CDD" id="cd00570">
    <property type="entry name" value="GST_N_family"/>
    <property type="match status" value="1"/>
</dbReference>
<name>A0A518CUU9_9BACT</name>
<feature type="domain" description="GST N-terminal" evidence="1">
    <location>
        <begin position="2"/>
        <end position="80"/>
    </location>
</feature>
<dbReference type="OrthoDB" id="9797500at2"/>
<evidence type="ECO:0000259" key="1">
    <source>
        <dbReference type="PROSITE" id="PS50404"/>
    </source>
</evidence>
<dbReference type="PANTHER" id="PTHR44051">
    <property type="entry name" value="GLUTATHIONE S-TRANSFERASE-RELATED"/>
    <property type="match status" value="1"/>
</dbReference>
<sequence length="213" mass="23535">MTKLVLHTLPPSPFNTKVRLALSFKGLDYDTVEVHGFDGREAIVEATGQPLTPVIVDGDRKVFDSFAILRYLDANFDGPRLYSNTREGMREIERWEDLSRNGYGPALGLMLNMVISGEQNADTITLVNKLFDQLTVRVEQALEKNAFLTGDAITAADLAIAPFIHFASSDPESSPEKSLGRAVSTVLHLGARHARTRAWVERVMAYDRTASAV</sequence>
<reference evidence="3 4" key="1">
    <citation type="submission" date="2019-02" db="EMBL/GenBank/DDBJ databases">
        <title>Deep-cultivation of Planctomycetes and their phenomic and genomic characterization uncovers novel biology.</title>
        <authorList>
            <person name="Wiegand S."/>
            <person name="Jogler M."/>
            <person name="Boedeker C."/>
            <person name="Pinto D."/>
            <person name="Vollmers J."/>
            <person name="Rivas-Marin E."/>
            <person name="Kohn T."/>
            <person name="Peeters S.H."/>
            <person name="Heuer A."/>
            <person name="Rast P."/>
            <person name="Oberbeckmann S."/>
            <person name="Bunk B."/>
            <person name="Jeske O."/>
            <person name="Meyerdierks A."/>
            <person name="Storesund J.E."/>
            <person name="Kallscheuer N."/>
            <person name="Luecker S."/>
            <person name="Lage O.M."/>
            <person name="Pohl T."/>
            <person name="Merkel B.J."/>
            <person name="Hornburger P."/>
            <person name="Mueller R.-W."/>
            <person name="Bruemmer F."/>
            <person name="Labrenz M."/>
            <person name="Spormann A.M."/>
            <person name="Op den Camp H."/>
            <person name="Overmann J."/>
            <person name="Amann R."/>
            <person name="Jetten M.S.M."/>
            <person name="Mascher T."/>
            <person name="Medema M.H."/>
            <person name="Devos D.P."/>
            <person name="Kaster A.-K."/>
            <person name="Ovreas L."/>
            <person name="Rohde M."/>
            <person name="Galperin M.Y."/>
            <person name="Jogler C."/>
        </authorList>
    </citation>
    <scope>NUCLEOTIDE SEQUENCE [LARGE SCALE GENOMIC DNA]</scope>
    <source>
        <strain evidence="3 4">Pla163</strain>
    </source>
</reference>
<feature type="domain" description="GST C-terminal" evidence="2">
    <location>
        <begin position="85"/>
        <end position="213"/>
    </location>
</feature>
<dbReference type="Gene3D" id="1.20.1050.10">
    <property type="match status" value="1"/>
</dbReference>
<dbReference type="Pfam" id="PF13417">
    <property type="entry name" value="GST_N_3"/>
    <property type="match status" value="1"/>
</dbReference>
<keyword evidence="4" id="KW-1185">Reference proteome</keyword>
<keyword evidence="3" id="KW-0808">Transferase</keyword>
<dbReference type="SFLD" id="SFLDG00358">
    <property type="entry name" value="Main_(cytGST)"/>
    <property type="match status" value="1"/>
</dbReference>
<dbReference type="Proteomes" id="UP000319342">
    <property type="component" value="Chromosome"/>
</dbReference>
<dbReference type="InterPro" id="IPR040079">
    <property type="entry name" value="Glutathione_S-Trfase"/>
</dbReference>
<evidence type="ECO:0000259" key="2">
    <source>
        <dbReference type="PROSITE" id="PS50405"/>
    </source>
</evidence>
<proteinExistence type="predicted"/>
<protein>
    <submittedName>
        <fullName evidence="3">Glutathione S-transferase GstB</fullName>
        <ecNumber evidence="3">2.5.1.18</ecNumber>
    </submittedName>
</protein>
<dbReference type="EMBL" id="CP036290">
    <property type="protein sequence ID" value="QDU82974.1"/>
    <property type="molecule type" value="Genomic_DNA"/>
</dbReference>
<dbReference type="EC" id="2.5.1.18" evidence="3"/>
<dbReference type="InterPro" id="IPR036282">
    <property type="entry name" value="Glutathione-S-Trfase_C_sf"/>
</dbReference>
<dbReference type="SFLD" id="SFLDS00019">
    <property type="entry name" value="Glutathione_Transferase_(cytos"/>
    <property type="match status" value="1"/>
</dbReference>
<evidence type="ECO:0000313" key="3">
    <source>
        <dbReference type="EMBL" id="QDU82974.1"/>
    </source>
</evidence>
<dbReference type="GO" id="GO:0004364">
    <property type="term" value="F:glutathione transferase activity"/>
    <property type="evidence" value="ECO:0007669"/>
    <property type="project" value="UniProtKB-EC"/>
</dbReference>
<dbReference type="CDD" id="cd00299">
    <property type="entry name" value="GST_C_family"/>
    <property type="match status" value="1"/>
</dbReference>
<organism evidence="3 4">
    <name type="scientific">Rohdeia mirabilis</name>
    <dbReference type="NCBI Taxonomy" id="2528008"/>
    <lineage>
        <taxon>Bacteria</taxon>
        <taxon>Pseudomonadati</taxon>
        <taxon>Planctomycetota</taxon>
        <taxon>Planctomycetia</taxon>
        <taxon>Planctomycetia incertae sedis</taxon>
        <taxon>Rohdeia</taxon>
    </lineage>
</organism>
<dbReference type="PROSITE" id="PS50405">
    <property type="entry name" value="GST_CTER"/>
    <property type="match status" value="1"/>
</dbReference>
<evidence type="ECO:0000313" key="4">
    <source>
        <dbReference type="Proteomes" id="UP000319342"/>
    </source>
</evidence>
<dbReference type="PANTHER" id="PTHR44051:SF8">
    <property type="entry name" value="GLUTATHIONE S-TRANSFERASE GSTA"/>
    <property type="match status" value="1"/>
</dbReference>
<dbReference type="InterPro" id="IPR004045">
    <property type="entry name" value="Glutathione_S-Trfase_N"/>
</dbReference>
<accession>A0A518CUU9</accession>
<dbReference type="InterPro" id="IPR036249">
    <property type="entry name" value="Thioredoxin-like_sf"/>
</dbReference>
<dbReference type="SUPFAM" id="SSF52833">
    <property type="entry name" value="Thioredoxin-like"/>
    <property type="match status" value="1"/>
</dbReference>
<dbReference type="PROSITE" id="PS51354">
    <property type="entry name" value="GLUTAREDOXIN_2"/>
    <property type="match status" value="1"/>
</dbReference>